<accession>A0AA38HK96</accession>
<comment type="caution">
    <text evidence="2">The sequence shown here is derived from an EMBL/GenBank/DDBJ whole genome shotgun (WGS) entry which is preliminary data.</text>
</comment>
<sequence>MNGENKLCCVCSEKKMSDNYPEYLNPFSEDLKQKPKLTIRHSFKELKRSLRQSFRIKKKDEGEVTLRQKTETLQRLPVSYPAPSQRITEALPRSRFHERVSRSDYRTNTGSNPFEEEETDETRSMIIRRRMKKRAPLPPPNKSMSSQHINDDKLEVSAGGSHWSLTSVETDYSGSLYNTITREENEPEAKRESMVEKFVDFNKNMGTLKDDTNNNVITKENQEIESNSNIPDLVVSCPSESDSTKLANNSSDAKNEADDEDKKSLVSEDDSAELVIKDITNNMIVVENTNNTHEENVMNDEVQTDEDDEPYLYHEKKSLYIAGSRDELNDSDTYTGRVSLYITGSTDDLDASNNNEVCNKNGIDGNSNDDVVPIPKQRKNKLTKNMLLGV</sequence>
<dbReference type="AlphaFoldDB" id="A0AA38HK96"/>
<feature type="region of interest" description="Disordered" evidence="1">
    <location>
        <begin position="238"/>
        <end position="266"/>
    </location>
</feature>
<name>A0AA38HK96_9CUCU</name>
<evidence type="ECO:0000256" key="1">
    <source>
        <dbReference type="SAM" id="MobiDB-lite"/>
    </source>
</evidence>
<proteinExistence type="predicted"/>
<keyword evidence="3" id="KW-1185">Reference proteome</keyword>
<evidence type="ECO:0000313" key="3">
    <source>
        <dbReference type="Proteomes" id="UP001168821"/>
    </source>
</evidence>
<evidence type="ECO:0000313" key="2">
    <source>
        <dbReference type="EMBL" id="KAJ3639450.1"/>
    </source>
</evidence>
<organism evidence="2 3">
    <name type="scientific">Zophobas morio</name>
    <dbReference type="NCBI Taxonomy" id="2755281"/>
    <lineage>
        <taxon>Eukaryota</taxon>
        <taxon>Metazoa</taxon>
        <taxon>Ecdysozoa</taxon>
        <taxon>Arthropoda</taxon>
        <taxon>Hexapoda</taxon>
        <taxon>Insecta</taxon>
        <taxon>Pterygota</taxon>
        <taxon>Neoptera</taxon>
        <taxon>Endopterygota</taxon>
        <taxon>Coleoptera</taxon>
        <taxon>Polyphaga</taxon>
        <taxon>Cucujiformia</taxon>
        <taxon>Tenebrionidae</taxon>
        <taxon>Zophobas</taxon>
    </lineage>
</organism>
<gene>
    <name evidence="2" type="ORF">Zmor_002811</name>
</gene>
<protein>
    <submittedName>
        <fullName evidence="2">Uncharacterized protein</fullName>
    </submittedName>
</protein>
<dbReference type="EMBL" id="JALNTZ010000010">
    <property type="protein sequence ID" value="KAJ3639450.1"/>
    <property type="molecule type" value="Genomic_DNA"/>
</dbReference>
<feature type="compositionally biased region" description="Polar residues" evidence="1">
    <location>
        <begin position="238"/>
        <end position="249"/>
    </location>
</feature>
<dbReference type="Proteomes" id="UP001168821">
    <property type="component" value="Unassembled WGS sequence"/>
</dbReference>
<feature type="compositionally biased region" description="Basic and acidic residues" evidence="1">
    <location>
        <begin position="253"/>
        <end position="266"/>
    </location>
</feature>
<reference evidence="2" key="1">
    <citation type="journal article" date="2023" name="G3 (Bethesda)">
        <title>Whole genome assemblies of Zophobas morio and Tenebrio molitor.</title>
        <authorList>
            <person name="Kaur S."/>
            <person name="Stinson S.A."/>
            <person name="diCenzo G.C."/>
        </authorList>
    </citation>
    <scope>NUCLEOTIDE SEQUENCE</scope>
    <source>
        <strain evidence="2">QUZm001</strain>
    </source>
</reference>
<feature type="region of interest" description="Disordered" evidence="1">
    <location>
        <begin position="94"/>
        <end position="122"/>
    </location>
</feature>
<feature type="compositionally biased region" description="Basic and acidic residues" evidence="1">
    <location>
        <begin position="95"/>
        <end position="105"/>
    </location>
</feature>